<evidence type="ECO:0000313" key="4">
    <source>
        <dbReference type="Proteomes" id="UP000250321"/>
    </source>
</evidence>
<accession>A0A314Y8V2</accession>
<protein>
    <recommendedName>
        <fullName evidence="2">Neprosin activation peptide domain-containing protein</fullName>
    </recommendedName>
</protein>
<evidence type="ECO:0000259" key="2">
    <source>
        <dbReference type="Pfam" id="PF14365"/>
    </source>
</evidence>
<name>A0A314Y8V2_PRUYE</name>
<organism evidence="3 4">
    <name type="scientific">Prunus yedoensis var. nudiflora</name>
    <dbReference type="NCBI Taxonomy" id="2094558"/>
    <lineage>
        <taxon>Eukaryota</taxon>
        <taxon>Viridiplantae</taxon>
        <taxon>Streptophyta</taxon>
        <taxon>Embryophyta</taxon>
        <taxon>Tracheophyta</taxon>
        <taxon>Spermatophyta</taxon>
        <taxon>Magnoliopsida</taxon>
        <taxon>eudicotyledons</taxon>
        <taxon>Gunneridae</taxon>
        <taxon>Pentapetalae</taxon>
        <taxon>rosids</taxon>
        <taxon>fabids</taxon>
        <taxon>Rosales</taxon>
        <taxon>Rosaceae</taxon>
        <taxon>Amygdaloideae</taxon>
        <taxon>Amygdaleae</taxon>
        <taxon>Prunus</taxon>
    </lineage>
</organism>
<dbReference type="Pfam" id="PF14365">
    <property type="entry name" value="Neprosin_AP"/>
    <property type="match status" value="1"/>
</dbReference>
<comment type="caution">
    <text evidence="3">The sequence shown here is derived from an EMBL/GenBank/DDBJ whole genome shotgun (WGS) entry which is preliminary data.</text>
</comment>
<dbReference type="AlphaFoldDB" id="A0A314Y8V2"/>
<keyword evidence="4" id="KW-1185">Reference proteome</keyword>
<evidence type="ECO:0000256" key="1">
    <source>
        <dbReference type="SAM" id="MobiDB-lite"/>
    </source>
</evidence>
<evidence type="ECO:0000313" key="3">
    <source>
        <dbReference type="EMBL" id="PQQ03652.1"/>
    </source>
</evidence>
<feature type="compositionally biased region" description="Polar residues" evidence="1">
    <location>
        <begin position="70"/>
        <end position="88"/>
    </location>
</feature>
<dbReference type="PANTHER" id="PTHR31589">
    <property type="entry name" value="PROTEIN, PUTATIVE (DUF239)-RELATED-RELATED"/>
    <property type="match status" value="1"/>
</dbReference>
<proteinExistence type="predicted"/>
<sequence>MAATQPCQPLEKKTWNWKHSFGVLTNLLSGILGIKILEEGNIIDCFDIYTQPAFDNPLLKNHKIQLRPTSFPAQMKNSAPVTDPISETWSKREACPDDGTVPIHRTEQQRMI</sequence>
<dbReference type="InterPro" id="IPR053168">
    <property type="entry name" value="Glutamic_endopeptidase"/>
</dbReference>
<gene>
    <name evidence="3" type="ORF">Pyn_25836</name>
</gene>
<dbReference type="Proteomes" id="UP000250321">
    <property type="component" value="Unassembled WGS sequence"/>
</dbReference>
<dbReference type="OrthoDB" id="1166161at2759"/>
<dbReference type="InterPro" id="IPR025521">
    <property type="entry name" value="Neprosin_propep"/>
</dbReference>
<dbReference type="PANTHER" id="PTHR31589:SF221">
    <property type="entry name" value="LIGASE, PUTATIVE (DUF239)-RELATED"/>
    <property type="match status" value="1"/>
</dbReference>
<dbReference type="STRING" id="2094558.A0A314Y8V2"/>
<feature type="region of interest" description="Disordered" evidence="1">
    <location>
        <begin position="70"/>
        <end position="112"/>
    </location>
</feature>
<dbReference type="EMBL" id="PJQY01001322">
    <property type="protein sequence ID" value="PQQ03652.1"/>
    <property type="molecule type" value="Genomic_DNA"/>
</dbReference>
<reference evidence="3 4" key="1">
    <citation type="submission" date="2018-02" db="EMBL/GenBank/DDBJ databases">
        <title>Draft genome of wild Prunus yedoensis var. nudiflora.</title>
        <authorList>
            <person name="Baek S."/>
            <person name="Kim J.-H."/>
            <person name="Choi K."/>
            <person name="Kim G.-B."/>
            <person name="Cho A."/>
            <person name="Jang H."/>
            <person name="Shin C.-H."/>
            <person name="Yu H.-J."/>
            <person name="Mun J.-H."/>
        </authorList>
    </citation>
    <scope>NUCLEOTIDE SEQUENCE [LARGE SCALE GENOMIC DNA]</scope>
    <source>
        <strain evidence="4">cv. Jeju island</strain>
        <tissue evidence="3">Leaf</tissue>
    </source>
</reference>
<feature type="domain" description="Neprosin activation peptide" evidence="2">
    <location>
        <begin position="38"/>
        <end position="111"/>
    </location>
</feature>